<evidence type="ECO:0000313" key="3">
    <source>
        <dbReference type="Proteomes" id="UP000037029"/>
    </source>
</evidence>
<dbReference type="RefSeq" id="WP_048936506.1">
    <property type="nucleotide sequence ID" value="NZ_CP020925.1"/>
</dbReference>
<evidence type="ECO:0000313" key="1">
    <source>
        <dbReference type="EMBL" id="ATP19547.1"/>
    </source>
</evidence>
<dbReference type="Proteomes" id="UP000037029">
    <property type="component" value="Chromosome"/>
</dbReference>
<reference evidence="2" key="2">
    <citation type="submission" date="2022-09" db="EMBL/GenBank/DDBJ databases">
        <title>Intensive care unit water sources are persistently colonized with multi-drug resistant bacteria and are the site of extensive horizontal gene transfer of antibiotic resistance genes.</title>
        <authorList>
            <person name="Diorio-Toth L."/>
        </authorList>
    </citation>
    <scope>NUCLEOTIDE SEQUENCE</scope>
    <source>
        <strain evidence="2">GD03659</strain>
    </source>
</reference>
<dbReference type="AlphaFoldDB" id="A0A0J9D4W5"/>
<organism evidence="1 3">
    <name type="scientific">Sphingobium yanoikuyae</name>
    <name type="common">Sphingomonas yanoikuyae</name>
    <dbReference type="NCBI Taxonomy" id="13690"/>
    <lineage>
        <taxon>Bacteria</taxon>
        <taxon>Pseudomonadati</taxon>
        <taxon>Pseudomonadota</taxon>
        <taxon>Alphaproteobacteria</taxon>
        <taxon>Sphingomonadales</taxon>
        <taxon>Sphingomonadaceae</taxon>
        <taxon>Sphingobium</taxon>
    </lineage>
</organism>
<protein>
    <submittedName>
        <fullName evidence="1">Uncharacterized protein</fullName>
    </submittedName>
</protein>
<dbReference type="EMBL" id="JAOCKX010000028">
    <property type="protein sequence ID" value="MDH2133034.1"/>
    <property type="molecule type" value="Genomic_DNA"/>
</dbReference>
<accession>A0A0J9D4W5</accession>
<dbReference type="EMBL" id="CP020925">
    <property type="protein sequence ID" value="ATP19547.1"/>
    <property type="molecule type" value="Genomic_DNA"/>
</dbReference>
<reference evidence="1 3" key="1">
    <citation type="submission" date="2017-04" db="EMBL/GenBank/DDBJ databases">
        <title>Characterization, genome and methylation analysis of a phthalic acid esters degrading strain Sphingobium yanoikuyae SHJ.</title>
        <authorList>
            <person name="Feng L."/>
        </authorList>
    </citation>
    <scope>NUCLEOTIDE SEQUENCE [LARGE SCALE GENOMIC DNA]</scope>
    <source>
        <strain evidence="1 3">SHJ</strain>
    </source>
</reference>
<name>A0A0J9D4W5_SPHYA</name>
<dbReference type="Proteomes" id="UP001162318">
    <property type="component" value="Unassembled WGS sequence"/>
</dbReference>
<proteinExistence type="predicted"/>
<sequence length="132" mass="14698">MWRPTPKRFLTCKCNSFLVFSFDIDDTSRGKWKLFSEPKFIVLCDGTGFIVEHTHIPAIYMLTDENPHPLHGDILIAVIDADPKNHLCEVAGFEAFSPSPAGYPKRLWRSGVATFAIIKAPSLALALHDLGS</sequence>
<gene>
    <name evidence="1" type="ORF">BV87_14845</name>
    <name evidence="2" type="ORF">N5J77_18040</name>
</gene>
<evidence type="ECO:0000313" key="2">
    <source>
        <dbReference type="EMBL" id="MDH2133034.1"/>
    </source>
</evidence>